<dbReference type="Proteomes" id="UP000001369">
    <property type="component" value="Chromosome"/>
</dbReference>
<dbReference type="EMBL" id="CP001229">
    <property type="protein sequence ID" value="ACN99092.1"/>
    <property type="molecule type" value="Genomic_DNA"/>
</dbReference>
<dbReference type="PANTHER" id="PTHR37166:SF1">
    <property type="entry name" value="PROTEIN FLAG"/>
    <property type="match status" value="1"/>
</dbReference>
<dbReference type="RefSeq" id="WP_012674411.1">
    <property type="nucleotide sequence ID" value="NC_012438.1"/>
</dbReference>
<reference evidence="1 2" key="1">
    <citation type="journal article" date="2009" name="J. Bacteriol.">
        <title>Complete and draft genome sequences of six members of the Aquificales.</title>
        <authorList>
            <person name="Reysenbach A.L."/>
            <person name="Hamamura N."/>
            <person name="Podar M."/>
            <person name="Griffiths E."/>
            <person name="Ferreira S."/>
            <person name="Hochstein R."/>
            <person name="Heidelberg J."/>
            <person name="Johnson J."/>
            <person name="Mead D."/>
            <person name="Pohorille A."/>
            <person name="Sarmiento M."/>
            <person name="Schweighofer K."/>
            <person name="Seshadri R."/>
            <person name="Voytek M.A."/>
        </authorList>
    </citation>
    <scope>NUCLEOTIDE SEQUENCE [LARGE SCALE GENOMIC DNA]</scope>
    <source>
        <strain evidence="2">Az-Fu1 / DSM 15241 / OCM 825</strain>
    </source>
</reference>
<dbReference type="InterPro" id="IPR035924">
    <property type="entry name" value="FlaG-like_sf"/>
</dbReference>
<keyword evidence="1" id="KW-0969">Cilium</keyword>
<organism evidence="1 2">
    <name type="scientific">Sulfurihydrogenibium azorense (strain DSM 15241 / OCM 825 / Az-Fu1)</name>
    <dbReference type="NCBI Taxonomy" id="204536"/>
    <lineage>
        <taxon>Bacteria</taxon>
        <taxon>Pseudomonadati</taxon>
        <taxon>Aquificota</taxon>
        <taxon>Aquificia</taxon>
        <taxon>Aquificales</taxon>
        <taxon>Hydrogenothermaceae</taxon>
        <taxon>Sulfurihydrogenibium</taxon>
    </lineage>
</organism>
<dbReference type="PANTHER" id="PTHR37166">
    <property type="entry name" value="PROTEIN FLAG"/>
    <property type="match status" value="1"/>
</dbReference>
<dbReference type="Gene3D" id="3.30.160.170">
    <property type="entry name" value="FlaG-like"/>
    <property type="match status" value="1"/>
</dbReference>
<evidence type="ECO:0000313" key="2">
    <source>
        <dbReference type="Proteomes" id="UP000001369"/>
    </source>
</evidence>
<dbReference type="Pfam" id="PF03646">
    <property type="entry name" value="FlaG"/>
    <property type="match status" value="1"/>
</dbReference>
<sequence length="131" mass="15304">MNINPLERLPIQPQDIQINMQQIEKSPTLQDDASQTKTAVVIDDNKNLENLMKEQLRNPEELKKLIEELQNKISYLNKSLKIEIDRDINEPIIKIVEVETNKVIRQIPPDYMINIIKNINKMLGSLFNEKV</sequence>
<proteinExistence type="predicted"/>
<dbReference type="KEGG" id="saf:SULAZ_1109"/>
<accession>C1DVE4</accession>
<dbReference type="eggNOG" id="COG1334">
    <property type="taxonomic scope" value="Bacteria"/>
</dbReference>
<dbReference type="InterPro" id="IPR005186">
    <property type="entry name" value="FlaG"/>
</dbReference>
<gene>
    <name evidence="1" type="ordered locus">SULAZ_1109</name>
</gene>
<dbReference type="HOGENOM" id="CLU_120910_3_3_0"/>
<keyword evidence="2" id="KW-1185">Reference proteome</keyword>
<evidence type="ECO:0000313" key="1">
    <source>
        <dbReference type="EMBL" id="ACN99092.1"/>
    </source>
</evidence>
<dbReference type="AlphaFoldDB" id="C1DVE4"/>
<keyword evidence="1" id="KW-0966">Cell projection</keyword>
<protein>
    <submittedName>
        <fullName evidence="1">Flagellar protein FlaG</fullName>
    </submittedName>
</protein>
<dbReference type="STRING" id="204536.SULAZ_1109"/>
<keyword evidence="1" id="KW-0282">Flagellum</keyword>
<dbReference type="SUPFAM" id="SSF160214">
    <property type="entry name" value="FlaG-like"/>
    <property type="match status" value="1"/>
</dbReference>
<name>C1DVE4_SULAA</name>